<organism evidence="1 2">
    <name type="scientific">Hohaiivirga grylli</name>
    <dbReference type="NCBI Taxonomy" id="3133970"/>
    <lineage>
        <taxon>Bacteria</taxon>
        <taxon>Pseudomonadati</taxon>
        <taxon>Pseudomonadota</taxon>
        <taxon>Alphaproteobacteria</taxon>
        <taxon>Hyphomicrobiales</taxon>
        <taxon>Methylobacteriaceae</taxon>
        <taxon>Hohaiivirga</taxon>
    </lineage>
</organism>
<dbReference type="InterPro" id="IPR018661">
    <property type="entry name" value="DUF2093"/>
</dbReference>
<gene>
    <name evidence="1" type="ORF">WJT86_04590</name>
</gene>
<name>A0ABV0BHA4_9HYPH</name>
<evidence type="ECO:0000313" key="1">
    <source>
        <dbReference type="EMBL" id="MEN3930339.1"/>
    </source>
</evidence>
<accession>A0ABV0BHA4</accession>
<dbReference type="Proteomes" id="UP001418637">
    <property type="component" value="Unassembled WGS sequence"/>
</dbReference>
<dbReference type="RefSeq" id="WP_346336347.1">
    <property type="nucleotide sequence ID" value="NZ_JBBYXI010000002.1"/>
</dbReference>
<dbReference type="EMBL" id="JBBYXI010000002">
    <property type="protein sequence ID" value="MEN3930339.1"/>
    <property type="molecule type" value="Genomic_DNA"/>
</dbReference>
<sequence>MNFFENKGEAVVKFFSGDFQVIRPGAYVKCAISGAHIPLDHLQYWDADKQEAYASFEESAKALSIKLHSSDKK</sequence>
<dbReference type="Pfam" id="PF09866">
    <property type="entry name" value="DUF2093"/>
    <property type="match status" value="1"/>
</dbReference>
<proteinExistence type="predicted"/>
<protein>
    <submittedName>
        <fullName evidence="1">DUF2093 domain-containing protein</fullName>
    </submittedName>
</protein>
<keyword evidence="2" id="KW-1185">Reference proteome</keyword>
<evidence type="ECO:0000313" key="2">
    <source>
        <dbReference type="Proteomes" id="UP001418637"/>
    </source>
</evidence>
<comment type="caution">
    <text evidence="1">The sequence shown here is derived from an EMBL/GenBank/DDBJ whole genome shotgun (WGS) entry which is preliminary data.</text>
</comment>
<reference evidence="1 2" key="1">
    <citation type="submission" date="2024-04" db="EMBL/GenBank/DDBJ databases">
        <title>A novel species isolated from cricket.</title>
        <authorList>
            <person name="Wang H.-C."/>
        </authorList>
    </citation>
    <scope>NUCLEOTIDE SEQUENCE [LARGE SCALE GENOMIC DNA]</scope>
    <source>
        <strain evidence="1 2">WL0021</strain>
    </source>
</reference>